<dbReference type="Proteomes" id="UP000095464">
    <property type="component" value="Unassembled WGS sequence"/>
</dbReference>
<protein>
    <submittedName>
        <fullName evidence="2 3">Acetyltransferase</fullName>
    </submittedName>
</protein>
<dbReference type="EMBL" id="LNPX01000002">
    <property type="protein sequence ID" value="OEK59063.1"/>
    <property type="molecule type" value="Genomic_DNA"/>
</dbReference>
<dbReference type="Proteomes" id="UP001152422">
    <property type="component" value="Unassembled WGS sequence"/>
</dbReference>
<evidence type="ECO:0000259" key="1">
    <source>
        <dbReference type="PROSITE" id="PS51186"/>
    </source>
</evidence>
<dbReference type="Pfam" id="PF00583">
    <property type="entry name" value="Acetyltransf_1"/>
    <property type="match status" value="1"/>
</dbReference>
<reference evidence="3" key="2">
    <citation type="submission" date="2015-11" db="EMBL/GenBank/DDBJ databases">
        <authorList>
            <person name="Wolfe B.E."/>
        </authorList>
    </citation>
    <scope>NUCLEOTIDE SEQUENCE</scope>
    <source>
        <strain evidence="3">738_7</strain>
    </source>
</reference>
<comment type="caution">
    <text evidence="2">The sequence shown here is derived from an EMBL/GenBank/DDBJ whole genome shotgun (WGS) entry which is preliminary data.</text>
</comment>
<feature type="domain" description="N-acetyltransferase" evidence="1">
    <location>
        <begin position="24"/>
        <end position="185"/>
    </location>
</feature>
<dbReference type="InterPro" id="IPR016181">
    <property type="entry name" value="Acyl_CoA_acyltransferase"/>
</dbReference>
<gene>
    <name evidence="3" type="ORF">ASS94_00270</name>
    <name evidence="2" type="ORF">M4L89_09020</name>
</gene>
<dbReference type="Gene3D" id="3.40.630.30">
    <property type="match status" value="1"/>
</dbReference>
<name>A0A1E5TN44_9STAP</name>
<keyword evidence="5" id="KW-1185">Reference proteome</keyword>
<dbReference type="CDD" id="cd04301">
    <property type="entry name" value="NAT_SF"/>
    <property type="match status" value="1"/>
</dbReference>
<accession>A0A1E5TN44</accession>
<evidence type="ECO:0000313" key="4">
    <source>
        <dbReference type="Proteomes" id="UP000095464"/>
    </source>
</evidence>
<dbReference type="RefSeq" id="WP_002508059.1">
    <property type="nucleotide sequence ID" value="NZ_CP065710.1"/>
</dbReference>
<organism evidence="2 5">
    <name type="scientific">Staphylococcus equorum</name>
    <dbReference type="NCBI Taxonomy" id="246432"/>
    <lineage>
        <taxon>Bacteria</taxon>
        <taxon>Bacillati</taxon>
        <taxon>Bacillota</taxon>
        <taxon>Bacilli</taxon>
        <taxon>Bacillales</taxon>
        <taxon>Staphylococcaceae</taxon>
        <taxon>Staphylococcus</taxon>
    </lineage>
</organism>
<dbReference type="PROSITE" id="PS51186">
    <property type="entry name" value="GNAT"/>
    <property type="match status" value="1"/>
</dbReference>
<evidence type="ECO:0000313" key="3">
    <source>
        <dbReference type="EMBL" id="OEK59063.1"/>
    </source>
</evidence>
<evidence type="ECO:0000313" key="5">
    <source>
        <dbReference type="Proteomes" id="UP001152422"/>
    </source>
</evidence>
<dbReference type="GO" id="GO:0016747">
    <property type="term" value="F:acyltransferase activity, transferring groups other than amino-acyl groups"/>
    <property type="evidence" value="ECO:0007669"/>
    <property type="project" value="InterPro"/>
</dbReference>
<dbReference type="AlphaFoldDB" id="A0A1E5TN44"/>
<dbReference type="SUPFAM" id="SSF55729">
    <property type="entry name" value="Acyl-CoA N-acyltransferases (Nat)"/>
    <property type="match status" value="1"/>
</dbReference>
<evidence type="ECO:0000313" key="2">
    <source>
        <dbReference type="EMBL" id="MDG0846364.1"/>
    </source>
</evidence>
<reference evidence="2" key="3">
    <citation type="submission" date="2022-05" db="EMBL/GenBank/DDBJ databases">
        <title>Comparative genomics of Staphylococcus equorum isolates.</title>
        <authorList>
            <person name="Luelf R.H."/>
        </authorList>
    </citation>
    <scope>NUCLEOTIDE SEQUENCE</scope>
    <source>
        <strain evidence="2">TMW 2.2497</strain>
    </source>
</reference>
<dbReference type="EMBL" id="JAMBQA010000004">
    <property type="protein sequence ID" value="MDG0846364.1"/>
    <property type="molecule type" value="Genomic_DNA"/>
</dbReference>
<dbReference type="InterPro" id="IPR000182">
    <property type="entry name" value="GNAT_dom"/>
</dbReference>
<reference evidence="4" key="1">
    <citation type="submission" date="2015-11" db="EMBL/GenBank/DDBJ databases">
        <title>Genomic diversity of Staphylococcus saprophyticus strains from urinary tract infections, animal surfaces, and fermented foods.</title>
        <authorList>
            <person name="Wolfe B.E."/>
        </authorList>
    </citation>
    <scope>NUCLEOTIDE SEQUENCE [LARGE SCALE GENOMIC DNA]</scope>
    <source>
        <strain evidence="4">738_7</strain>
    </source>
</reference>
<sequence>MIRKAKPTDKHEIAKLCYIIWSQLDIDLVEYTDKERLLKIMEQSMVDVPYRGHYSNTWIYEVDGNIAGCLIAYPGNKELELEKAWLDMELDEDIRAYGTPMPMKEANDDEWYIETVATFPEFRGQGVATKLIKHVLETYPDEKWSLNCDLLNDGALHVYKKLGFQPTSEFDLYGHMHYHMVHIKD</sequence>
<proteinExistence type="predicted"/>